<dbReference type="PANTHER" id="PTHR43394:SF1">
    <property type="entry name" value="ATP-BINDING CASSETTE SUB-FAMILY B MEMBER 10, MITOCHONDRIAL"/>
    <property type="match status" value="1"/>
</dbReference>
<dbReference type="CDD" id="cd18552">
    <property type="entry name" value="ABC_6TM_MsbA_like"/>
    <property type="match status" value="1"/>
</dbReference>
<dbReference type="SUPFAM" id="SSF52540">
    <property type="entry name" value="P-loop containing nucleoside triphosphate hydrolases"/>
    <property type="match status" value="1"/>
</dbReference>
<dbReference type="InterPro" id="IPR027417">
    <property type="entry name" value="P-loop_NTPase"/>
</dbReference>
<feature type="transmembrane region" description="Helical" evidence="7">
    <location>
        <begin position="91"/>
        <end position="112"/>
    </location>
</feature>
<reference evidence="10 11" key="1">
    <citation type="submission" date="2013-04" db="EMBL/GenBank/DDBJ databases">
        <title>The Genome Sequence of Bacteroides massiliensis DSM 17679.</title>
        <authorList>
            <consortium name="The Broad Institute Genomics Platform"/>
            <person name="Earl A."/>
            <person name="Ward D."/>
            <person name="Feldgarden M."/>
            <person name="Gevers D."/>
            <person name="Martens E."/>
            <person name="Fenner L."/>
            <person name="Roux V."/>
            <person name="Mallet M.N."/>
            <person name="Raoult D."/>
            <person name="Walker B."/>
            <person name="Young S."/>
            <person name="Zeng Q."/>
            <person name="Gargeya S."/>
            <person name="Fitzgerald M."/>
            <person name="Haas B."/>
            <person name="Abouelleil A."/>
            <person name="Allen A.W."/>
            <person name="Alvarado L."/>
            <person name="Arachchi H.M."/>
            <person name="Berlin A.M."/>
            <person name="Chapman S.B."/>
            <person name="Gainer-Dewar J."/>
            <person name="Goldberg J."/>
            <person name="Griggs A."/>
            <person name="Gujja S."/>
            <person name="Hansen M."/>
            <person name="Howarth C."/>
            <person name="Imamovic A."/>
            <person name="Ireland A."/>
            <person name="Larimer J."/>
            <person name="McCowan C."/>
            <person name="Murphy C."/>
            <person name="Pearson M."/>
            <person name="Poon T.W."/>
            <person name="Priest M."/>
            <person name="Roberts A."/>
            <person name="Saif S."/>
            <person name="Shea T."/>
            <person name="Sisk P."/>
            <person name="Sykes S."/>
            <person name="Wortman J."/>
            <person name="Nusbaum C."/>
            <person name="Birren B."/>
        </authorList>
    </citation>
    <scope>NUCLEOTIDE SEQUENCE [LARGE SCALE GENOMIC DNA]</scope>
    <source>
        <strain evidence="11">B84634 / Timone 84634 / DSM 17679 / JCM 13223</strain>
    </source>
</reference>
<dbReference type="STRING" id="1121098.HMPREF1534_00132"/>
<dbReference type="Gene3D" id="1.20.1560.10">
    <property type="entry name" value="ABC transporter type 1, transmembrane domain"/>
    <property type="match status" value="1"/>
</dbReference>
<feature type="domain" description="ABC transporter" evidence="8">
    <location>
        <begin position="373"/>
        <end position="606"/>
    </location>
</feature>
<dbReference type="FunFam" id="3.40.50.300:FF:000218">
    <property type="entry name" value="Multidrug ABC transporter ATP-binding protein"/>
    <property type="match status" value="1"/>
</dbReference>
<evidence type="ECO:0000256" key="1">
    <source>
        <dbReference type="ARBA" id="ARBA00004651"/>
    </source>
</evidence>
<dbReference type="GO" id="GO:0015421">
    <property type="term" value="F:ABC-type oligopeptide transporter activity"/>
    <property type="evidence" value="ECO:0007669"/>
    <property type="project" value="TreeGrafter"/>
</dbReference>
<dbReference type="GO" id="GO:0005886">
    <property type="term" value="C:plasma membrane"/>
    <property type="evidence" value="ECO:0007669"/>
    <property type="project" value="UniProtKB-SubCell"/>
</dbReference>
<name>U6RRL4_9BACT</name>
<keyword evidence="5 7" id="KW-1133">Transmembrane helix</keyword>
<dbReference type="CDD" id="cd03251">
    <property type="entry name" value="ABCC_MsbA"/>
    <property type="match status" value="1"/>
</dbReference>
<dbReference type="PROSITE" id="PS50929">
    <property type="entry name" value="ABC_TM1F"/>
    <property type="match status" value="1"/>
</dbReference>
<dbReference type="Pfam" id="PF00664">
    <property type="entry name" value="ABC_membrane"/>
    <property type="match status" value="1"/>
</dbReference>
<dbReference type="GO" id="GO:0016887">
    <property type="term" value="F:ATP hydrolysis activity"/>
    <property type="evidence" value="ECO:0007669"/>
    <property type="project" value="InterPro"/>
</dbReference>
<dbReference type="AlphaFoldDB" id="U6RRL4"/>
<evidence type="ECO:0000256" key="7">
    <source>
        <dbReference type="SAM" id="Phobius"/>
    </source>
</evidence>
<dbReference type="eggNOG" id="COG1132">
    <property type="taxonomic scope" value="Bacteria"/>
</dbReference>
<comment type="caution">
    <text evidence="10">The sequence shown here is derived from an EMBL/GenBank/DDBJ whole genome shotgun (WGS) entry which is preliminary data.</text>
</comment>
<dbReference type="PROSITE" id="PS50893">
    <property type="entry name" value="ABC_TRANSPORTER_2"/>
    <property type="match status" value="1"/>
</dbReference>
<evidence type="ECO:0000256" key="3">
    <source>
        <dbReference type="ARBA" id="ARBA00022741"/>
    </source>
</evidence>
<dbReference type="InterPro" id="IPR036640">
    <property type="entry name" value="ABC1_TM_sf"/>
</dbReference>
<dbReference type="Pfam" id="PF00005">
    <property type="entry name" value="ABC_tran"/>
    <property type="match status" value="1"/>
</dbReference>
<accession>U6RRL4</accession>
<dbReference type="PANTHER" id="PTHR43394">
    <property type="entry name" value="ATP-DEPENDENT PERMEASE MDL1, MITOCHONDRIAL"/>
    <property type="match status" value="1"/>
</dbReference>
<dbReference type="RefSeq" id="WP_005935711.1">
    <property type="nucleotide sequence ID" value="NZ_KB890323.1"/>
</dbReference>
<evidence type="ECO:0000256" key="2">
    <source>
        <dbReference type="ARBA" id="ARBA00022692"/>
    </source>
</evidence>
<feature type="transmembrane region" description="Helical" evidence="7">
    <location>
        <begin position="180"/>
        <end position="208"/>
    </location>
</feature>
<dbReference type="GO" id="GO:0005524">
    <property type="term" value="F:ATP binding"/>
    <property type="evidence" value="ECO:0007669"/>
    <property type="project" value="UniProtKB-KW"/>
</dbReference>
<dbReference type="InterPro" id="IPR039421">
    <property type="entry name" value="Type_1_exporter"/>
</dbReference>
<keyword evidence="2 7" id="KW-0812">Transmembrane</keyword>
<evidence type="ECO:0000256" key="4">
    <source>
        <dbReference type="ARBA" id="ARBA00022840"/>
    </source>
</evidence>
<feature type="transmembrane region" description="Helical" evidence="7">
    <location>
        <begin position="284"/>
        <end position="302"/>
    </location>
</feature>
<dbReference type="InterPro" id="IPR003593">
    <property type="entry name" value="AAA+_ATPase"/>
</dbReference>
<evidence type="ECO:0000256" key="5">
    <source>
        <dbReference type="ARBA" id="ARBA00022989"/>
    </source>
</evidence>
<evidence type="ECO:0000313" key="11">
    <source>
        <dbReference type="Proteomes" id="UP000017831"/>
    </source>
</evidence>
<feature type="transmembrane region" description="Helical" evidence="7">
    <location>
        <begin position="20"/>
        <end position="48"/>
    </location>
</feature>
<evidence type="ECO:0008006" key="12">
    <source>
        <dbReference type="Google" id="ProtNLM"/>
    </source>
</evidence>
<dbReference type="InterPro" id="IPR011527">
    <property type="entry name" value="ABC1_TM_dom"/>
</dbReference>
<dbReference type="OrthoDB" id="9780296at2"/>
<dbReference type="InterPro" id="IPR003439">
    <property type="entry name" value="ABC_transporter-like_ATP-bd"/>
</dbReference>
<evidence type="ECO:0000313" key="10">
    <source>
        <dbReference type="EMBL" id="EOA58682.1"/>
    </source>
</evidence>
<proteinExistence type="predicted"/>
<keyword evidence="11" id="KW-1185">Reference proteome</keyword>
<comment type="subcellular location">
    <subcellularLocation>
        <location evidence="1">Cell membrane</location>
        <topology evidence="1">Multi-pass membrane protein</topology>
    </subcellularLocation>
</comment>
<dbReference type="Gene3D" id="3.40.50.300">
    <property type="entry name" value="P-loop containing nucleotide triphosphate hydrolases"/>
    <property type="match status" value="1"/>
</dbReference>
<dbReference type="PROSITE" id="PS00211">
    <property type="entry name" value="ABC_TRANSPORTER_1"/>
    <property type="match status" value="1"/>
</dbReference>
<keyword evidence="3" id="KW-0547">Nucleotide-binding</keyword>
<dbReference type="GeneID" id="60063784"/>
<keyword evidence="4" id="KW-0067">ATP-binding</keyword>
<feature type="domain" description="ABC transmembrane type-1" evidence="9">
    <location>
        <begin position="20"/>
        <end position="339"/>
    </location>
</feature>
<dbReference type="HOGENOM" id="CLU_000604_84_3_10"/>
<evidence type="ECO:0000259" key="8">
    <source>
        <dbReference type="PROSITE" id="PS50893"/>
    </source>
</evidence>
<organism evidence="10 11">
    <name type="scientific">Phocaeicola massiliensis B84634 = Timone 84634 = DSM 17679 = JCM 13223</name>
    <dbReference type="NCBI Taxonomy" id="1121098"/>
    <lineage>
        <taxon>Bacteria</taxon>
        <taxon>Pseudomonadati</taxon>
        <taxon>Bacteroidota</taxon>
        <taxon>Bacteroidia</taxon>
        <taxon>Bacteroidales</taxon>
        <taxon>Bacteroidaceae</taxon>
        <taxon>Phocaeicola</taxon>
    </lineage>
</organism>
<dbReference type="SUPFAM" id="SSF90123">
    <property type="entry name" value="ABC transporter transmembrane region"/>
    <property type="match status" value="1"/>
</dbReference>
<evidence type="ECO:0000259" key="9">
    <source>
        <dbReference type="PROSITE" id="PS50929"/>
    </source>
</evidence>
<dbReference type="PATRIC" id="fig|1121098.3.peg.133"/>
<keyword evidence="6 7" id="KW-0472">Membrane</keyword>
<gene>
    <name evidence="10" type="ORF">HMPREF1534_00132</name>
</gene>
<dbReference type="Proteomes" id="UP000017831">
    <property type="component" value="Unassembled WGS sequence"/>
</dbReference>
<evidence type="ECO:0000256" key="6">
    <source>
        <dbReference type="ARBA" id="ARBA00023136"/>
    </source>
</evidence>
<sequence>MKEFIQILRRFVPPYKKYLALSTLFNILSAVLNIFSFSLIVPILSILFQMEKATYTFMPWSSDASIKDIVINNFQYYITELINQYGPSTTLLLLGLFMACMTFLKTGCYFLSSATMIPIRTGIVRDIRVQLYKKLLSLPLGFFSEERKGDIIARMSGDVNEIENSIMSSLDMLLKNPILIISYFTTLIIISWQLTLFTIAIVPIMGWVMGTVGKKLKRGSLIAQGQWSDLMSQLEETLGGLRIIKAFNAEKKMNTRFTESNNLYRNTINHVNIRQQMAHPMSEFLGTILIVIVLWFGGTLILHNNSTITAPSFIFYLTILYSVINPLKDFSKAGYNIPKGLASMERVDKILMAENKMKISPNPVPVGPLKEKIEFRDVCFKYENQWVLQDINLTIEKGKTVALVGQSGSGKSTMVDLIPRYYDVQQGAVLIDGINVKDTTLHDLRSIMGNVNQEAILFNDTFYNNISFGVENATMEQVIEAAKIANAHDFIMASENGYDTMIGDRGGKLSGGQRQRISIARAILKNPPILILDEATSALDTESERMVQDALEKLMKNRTTIAIAHRLSTIRNADEICVLHEGRIVERGKHEDLLAMDGYYKKLCDMQQMS</sequence>
<dbReference type="EMBL" id="AQHY01000002">
    <property type="protein sequence ID" value="EOA58682.1"/>
    <property type="molecule type" value="Genomic_DNA"/>
</dbReference>
<dbReference type="InterPro" id="IPR017871">
    <property type="entry name" value="ABC_transporter-like_CS"/>
</dbReference>
<feature type="transmembrane region" description="Helical" evidence="7">
    <location>
        <begin position="308"/>
        <end position="327"/>
    </location>
</feature>
<dbReference type="SMART" id="SM00382">
    <property type="entry name" value="AAA"/>
    <property type="match status" value="1"/>
</dbReference>
<protein>
    <recommendedName>
        <fullName evidence="12">ABC transporter ATP-binding protein</fullName>
    </recommendedName>
</protein>